<accession>A0AAV4PQT4</accession>
<comment type="caution">
    <text evidence="2">The sequence shown here is derived from an EMBL/GenBank/DDBJ whole genome shotgun (WGS) entry which is preliminary data.</text>
</comment>
<dbReference type="EMBL" id="BPLQ01003122">
    <property type="protein sequence ID" value="GIX98189.1"/>
    <property type="molecule type" value="Genomic_DNA"/>
</dbReference>
<evidence type="ECO:0000313" key="2">
    <source>
        <dbReference type="EMBL" id="GIX98189.1"/>
    </source>
</evidence>
<dbReference type="AlphaFoldDB" id="A0AAV4PQT4"/>
<keyword evidence="3" id="KW-1185">Reference proteome</keyword>
<organism evidence="2 3">
    <name type="scientific">Caerostris darwini</name>
    <dbReference type="NCBI Taxonomy" id="1538125"/>
    <lineage>
        <taxon>Eukaryota</taxon>
        <taxon>Metazoa</taxon>
        <taxon>Ecdysozoa</taxon>
        <taxon>Arthropoda</taxon>
        <taxon>Chelicerata</taxon>
        <taxon>Arachnida</taxon>
        <taxon>Araneae</taxon>
        <taxon>Araneomorphae</taxon>
        <taxon>Entelegynae</taxon>
        <taxon>Araneoidea</taxon>
        <taxon>Araneidae</taxon>
        <taxon>Caerostris</taxon>
    </lineage>
</organism>
<evidence type="ECO:0000313" key="3">
    <source>
        <dbReference type="Proteomes" id="UP001054837"/>
    </source>
</evidence>
<protein>
    <submittedName>
        <fullName evidence="2">Uncharacterized protein</fullName>
    </submittedName>
</protein>
<name>A0AAV4PQT4_9ARAC</name>
<gene>
    <name evidence="2" type="ORF">CDAR_505581</name>
</gene>
<feature type="compositionally biased region" description="Basic residues" evidence="1">
    <location>
        <begin position="56"/>
        <end position="74"/>
    </location>
</feature>
<reference evidence="2 3" key="1">
    <citation type="submission" date="2021-06" db="EMBL/GenBank/DDBJ databases">
        <title>Caerostris darwini draft genome.</title>
        <authorList>
            <person name="Kono N."/>
            <person name="Arakawa K."/>
        </authorList>
    </citation>
    <scope>NUCLEOTIDE SEQUENCE [LARGE SCALE GENOMIC DNA]</scope>
</reference>
<sequence length="181" mass="20339">MISQLSSIFSAVTAATPKEAASEYVIRQAAGLPFSQYSDFPLNTTVKNYSGLRSASHGRKKRAGSGRHSQWHKTHNHPVTKSISLELISFTSHTLVQPQQRSGLVAWLPGSADQTDDIISKRHSFWKENTGALQGTIPYQDHQRRYIVVIVADIAHLTLYQKFRPSNSFSLDVYIQLMRVE</sequence>
<dbReference type="Proteomes" id="UP001054837">
    <property type="component" value="Unassembled WGS sequence"/>
</dbReference>
<feature type="region of interest" description="Disordered" evidence="1">
    <location>
        <begin position="51"/>
        <end position="74"/>
    </location>
</feature>
<proteinExistence type="predicted"/>
<evidence type="ECO:0000256" key="1">
    <source>
        <dbReference type="SAM" id="MobiDB-lite"/>
    </source>
</evidence>